<reference evidence="2 3" key="1">
    <citation type="submission" date="2019-09" db="EMBL/GenBank/DDBJ databases">
        <title>Goodfellowia gen. nov., a new genus of the Pseudonocardineae related to Actinoalloteichus, containing Goodfellowia coeruleoviolacea gen. nov., comb. nov. gen. nov., comb. nov.</title>
        <authorList>
            <person name="Labeda D."/>
        </authorList>
    </citation>
    <scope>NUCLEOTIDE SEQUENCE [LARGE SCALE GENOMIC DNA]</scope>
    <source>
        <strain evidence="2 3">AN110305</strain>
    </source>
</reference>
<name>A0A5B2VIJ9_9PSEU</name>
<organism evidence="2 3">
    <name type="scientific">Solihabitans fulvus</name>
    <dbReference type="NCBI Taxonomy" id="1892852"/>
    <lineage>
        <taxon>Bacteria</taxon>
        <taxon>Bacillati</taxon>
        <taxon>Actinomycetota</taxon>
        <taxon>Actinomycetes</taxon>
        <taxon>Pseudonocardiales</taxon>
        <taxon>Pseudonocardiaceae</taxon>
        <taxon>Solihabitans</taxon>
    </lineage>
</organism>
<dbReference type="AlphaFoldDB" id="A0A5B2VIJ9"/>
<dbReference type="SUPFAM" id="SSF48056">
    <property type="entry name" value="Di-copper centre-containing domain"/>
    <property type="match status" value="1"/>
</dbReference>
<feature type="non-terminal residue" evidence="2">
    <location>
        <position position="100"/>
    </location>
</feature>
<evidence type="ECO:0000259" key="1">
    <source>
        <dbReference type="Pfam" id="PF00372"/>
    </source>
</evidence>
<sequence>LKMKQMMDDVEMMIREGILTGKIERRDGTVISLKKSEDIENLARLVLGGLEIVGDDAKVIHLTNLMKKMLSYGQYNMDKYTYVPTSLDMYTTCLRDPVFW</sequence>
<dbReference type="InterPro" id="IPR013788">
    <property type="entry name" value="Hemocyanin/hexamerin"/>
</dbReference>
<dbReference type="Proteomes" id="UP000323454">
    <property type="component" value="Unassembled WGS sequence"/>
</dbReference>
<keyword evidence="3" id="KW-1185">Reference proteome</keyword>
<comment type="caution">
    <text evidence="2">The sequence shown here is derived from an EMBL/GenBank/DDBJ whole genome shotgun (WGS) entry which is preliminary data.</text>
</comment>
<protein>
    <recommendedName>
        <fullName evidence="1">Hemocyanin middle domain-containing protein</fullName>
    </recommendedName>
</protein>
<dbReference type="EMBL" id="VUOB01000276">
    <property type="protein sequence ID" value="KAA2238149.1"/>
    <property type="molecule type" value="Genomic_DNA"/>
</dbReference>
<dbReference type="OrthoDB" id="9999297at2"/>
<proteinExistence type="predicted"/>
<dbReference type="InterPro" id="IPR000896">
    <property type="entry name" value="Hemocyanin/hexamerin_mid_dom"/>
</dbReference>
<dbReference type="Pfam" id="PF00372">
    <property type="entry name" value="Hemocyanin_M"/>
    <property type="match status" value="1"/>
</dbReference>
<evidence type="ECO:0000313" key="2">
    <source>
        <dbReference type="EMBL" id="KAA2238149.1"/>
    </source>
</evidence>
<feature type="domain" description="Hemocyanin middle" evidence="1">
    <location>
        <begin position="3"/>
        <end position="100"/>
    </location>
</feature>
<dbReference type="Gene3D" id="1.10.1280.10">
    <property type="entry name" value="Di-copper center containing domain from catechol oxidase"/>
    <property type="match status" value="1"/>
</dbReference>
<dbReference type="PROSITE" id="PS00210">
    <property type="entry name" value="HEMOCYANIN_2"/>
    <property type="match status" value="1"/>
</dbReference>
<accession>A0A5B2VIJ9</accession>
<evidence type="ECO:0000313" key="3">
    <source>
        <dbReference type="Proteomes" id="UP000323454"/>
    </source>
</evidence>
<dbReference type="InterPro" id="IPR008922">
    <property type="entry name" value="Di-copper_centre_dom_sf"/>
</dbReference>
<gene>
    <name evidence="2" type="ORF">F0L68_41565</name>
</gene>
<reference evidence="2 3" key="2">
    <citation type="submission" date="2019-09" db="EMBL/GenBank/DDBJ databases">
        <authorList>
            <person name="Jin C."/>
        </authorList>
    </citation>
    <scope>NUCLEOTIDE SEQUENCE [LARGE SCALE GENOMIC DNA]</scope>
    <source>
        <strain evidence="2 3">AN110305</strain>
    </source>
</reference>
<feature type="non-terminal residue" evidence="2">
    <location>
        <position position="1"/>
    </location>
</feature>